<dbReference type="AlphaFoldDB" id="A0A9Q3EGP6"/>
<reference evidence="2" key="1">
    <citation type="submission" date="2021-03" db="EMBL/GenBank/DDBJ databases">
        <title>Draft genome sequence of rust myrtle Austropuccinia psidii MF-1, a brazilian biotype.</title>
        <authorList>
            <person name="Quecine M.C."/>
            <person name="Pachon D.M.R."/>
            <person name="Bonatelli M.L."/>
            <person name="Correr F.H."/>
            <person name="Franceschini L.M."/>
            <person name="Leite T.F."/>
            <person name="Margarido G.R.A."/>
            <person name="Almeida C.A."/>
            <person name="Ferrarezi J.A."/>
            <person name="Labate C.A."/>
        </authorList>
    </citation>
    <scope>NUCLEOTIDE SEQUENCE</scope>
    <source>
        <strain evidence="2">MF-1</strain>
    </source>
</reference>
<protein>
    <submittedName>
        <fullName evidence="2">Uncharacterized protein</fullName>
    </submittedName>
</protein>
<sequence>MRKKGAKGAVHHPQGQVGLKPQVGPPEPILAPNLINPRFAKKDPRTQIGLEPHFGHFQPMASGSHQKPPAQVQKGLPSTQGKTSPSPMYPVPKDPGMVDIWYNIPL</sequence>
<evidence type="ECO:0000256" key="1">
    <source>
        <dbReference type="SAM" id="MobiDB-lite"/>
    </source>
</evidence>
<proteinExistence type="predicted"/>
<organism evidence="2 3">
    <name type="scientific">Austropuccinia psidii MF-1</name>
    <dbReference type="NCBI Taxonomy" id="1389203"/>
    <lineage>
        <taxon>Eukaryota</taxon>
        <taxon>Fungi</taxon>
        <taxon>Dikarya</taxon>
        <taxon>Basidiomycota</taxon>
        <taxon>Pucciniomycotina</taxon>
        <taxon>Pucciniomycetes</taxon>
        <taxon>Pucciniales</taxon>
        <taxon>Sphaerophragmiaceae</taxon>
        <taxon>Austropuccinia</taxon>
    </lineage>
</organism>
<feature type="compositionally biased region" description="Basic residues" evidence="1">
    <location>
        <begin position="1"/>
        <end position="10"/>
    </location>
</feature>
<feature type="compositionally biased region" description="Polar residues" evidence="1">
    <location>
        <begin position="76"/>
        <end position="86"/>
    </location>
</feature>
<evidence type="ECO:0000313" key="2">
    <source>
        <dbReference type="EMBL" id="MBW0518623.1"/>
    </source>
</evidence>
<name>A0A9Q3EGP6_9BASI</name>
<gene>
    <name evidence="2" type="ORF">O181_058338</name>
</gene>
<dbReference type="Proteomes" id="UP000765509">
    <property type="component" value="Unassembled WGS sequence"/>
</dbReference>
<feature type="region of interest" description="Disordered" evidence="1">
    <location>
        <begin position="1"/>
        <end position="29"/>
    </location>
</feature>
<evidence type="ECO:0000313" key="3">
    <source>
        <dbReference type="Proteomes" id="UP000765509"/>
    </source>
</evidence>
<comment type="caution">
    <text evidence="2">The sequence shown here is derived from an EMBL/GenBank/DDBJ whole genome shotgun (WGS) entry which is preliminary data.</text>
</comment>
<feature type="region of interest" description="Disordered" evidence="1">
    <location>
        <begin position="48"/>
        <end position="96"/>
    </location>
</feature>
<keyword evidence="3" id="KW-1185">Reference proteome</keyword>
<accession>A0A9Q3EGP6</accession>
<dbReference type="EMBL" id="AVOT02026766">
    <property type="protein sequence ID" value="MBW0518623.1"/>
    <property type="molecule type" value="Genomic_DNA"/>
</dbReference>